<dbReference type="AlphaFoldDB" id="A0A0B5FE87"/>
<dbReference type="InterPro" id="IPR035093">
    <property type="entry name" value="RelE/ParE_toxin_dom_sf"/>
</dbReference>
<dbReference type="EMBL" id="CP010311">
    <property type="protein sequence ID" value="AJF06472.1"/>
    <property type="molecule type" value="Genomic_DNA"/>
</dbReference>
<proteinExistence type="predicted"/>
<dbReference type="InterPro" id="IPR007711">
    <property type="entry name" value="HigB-1"/>
</dbReference>
<reference evidence="1 2" key="1">
    <citation type="journal article" date="2015" name="Genome Announc.">
        <title>Genomes of Geoalkalibacter ferrihydriticus Z-0531T and Geoalkalibacter subterraneus Red1T, Two Haloalkaliphilic Metal-Reducing Deltaproteobacteria.</title>
        <authorList>
            <person name="Badalamenti J.P."/>
            <person name="Krajmalnik-Brown R."/>
            <person name="Torres C.I."/>
            <person name="Bond D.R."/>
        </authorList>
    </citation>
    <scope>NUCLEOTIDE SEQUENCE [LARGE SCALE GENOMIC DNA]</scope>
    <source>
        <strain evidence="1 2">Red1</strain>
    </source>
</reference>
<evidence type="ECO:0000313" key="2">
    <source>
        <dbReference type="Proteomes" id="UP000035036"/>
    </source>
</evidence>
<protein>
    <recommendedName>
        <fullName evidence="3">Peptidase</fullName>
    </recommendedName>
</protein>
<gene>
    <name evidence="1" type="ORF">GSUB_07825</name>
</gene>
<dbReference type="Proteomes" id="UP000035036">
    <property type="component" value="Chromosome"/>
</dbReference>
<dbReference type="OrthoDB" id="9801102at2"/>
<dbReference type="KEGG" id="gsb:GSUB_07825"/>
<dbReference type="SUPFAM" id="SSF143011">
    <property type="entry name" value="RelE-like"/>
    <property type="match status" value="1"/>
</dbReference>
<evidence type="ECO:0000313" key="1">
    <source>
        <dbReference type="EMBL" id="AJF06472.1"/>
    </source>
</evidence>
<dbReference type="PANTHER" id="PTHR40266:SF2">
    <property type="entry name" value="TOXIN HIGB-1"/>
    <property type="match status" value="1"/>
</dbReference>
<dbReference type="HOGENOM" id="CLU_155111_0_0_7"/>
<evidence type="ECO:0008006" key="3">
    <source>
        <dbReference type="Google" id="ProtNLM"/>
    </source>
</evidence>
<dbReference type="Pfam" id="PF05015">
    <property type="entry name" value="HigB-like_toxin"/>
    <property type="match status" value="1"/>
</dbReference>
<keyword evidence="2" id="KW-1185">Reference proteome</keyword>
<sequence length="92" mass="10585">MIQTFRHKGLRQFYESGSKAGIVASQAKRLKLVLARLEAAREPRDMNLPGLRLHQMTGDLTGFWSVSVSGNWRVIFRFDGPDVFDVDYLDYH</sequence>
<name>A0A0B5FE87_9BACT</name>
<accession>A0A0B5FE87</accession>
<organism evidence="1 2">
    <name type="scientific">Geoalkalibacter subterraneus</name>
    <dbReference type="NCBI Taxonomy" id="483547"/>
    <lineage>
        <taxon>Bacteria</taxon>
        <taxon>Pseudomonadati</taxon>
        <taxon>Thermodesulfobacteriota</taxon>
        <taxon>Desulfuromonadia</taxon>
        <taxon>Desulfuromonadales</taxon>
        <taxon>Geoalkalibacteraceae</taxon>
        <taxon>Geoalkalibacter</taxon>
    </lineage>
</organism>
<dbReference type="STRING" id="483547.GSUB_07825"/>
<dbReference type="PANTHER" id="PTHR40266">
    <property type="entry name" value="TOXIN HIGB-1"/>
    <property type="match status" value="1"/>
</dbReference>
<dbReference type="RefSeq" id="WP_040200104.1">
    <property type="nucleotide sequence ID" value="NZ_CP010311.1"/>
</dbReference>
<dbReference type="Gene3D" id="3.30.2310.20">
    <property type="entry name" value="RelE-like"/>
    <property type="match status" value="1"/>
</dbReference>